<accession>A0A7I7S6Z6</accession>
<evidence type="ECO:0000256" key="1">
    <source>
        <dbReference type="SAM" id="SignalP"/>
    </source>
</evidence>
<sequence length="91" mass="9020">MALAVAAMAGAIGLAPCATADPDIDGESAAAVIDQLREEGYAVTINGVPSGDTALLTTCVVTEIHDADTPTPDPTATTPVSVDVACPIQRG</sequence>
<dbReference type="KEGG" id="marz:MARA_56980"/>
<keyword evidence="3" id="KW-1185">Reference proteome</keyword>
<dbReference type="AlphaFoldDB" id="A0A7I7S6Z6"/>
<dbReference type="EMBL" id="AP022593">
    <property type="protein sequence ID" value="BBY52230.1"/>
    <property type="molecule type" value="Genomic_DNA"/>
</dbReference>
<proteinExistence type="predicted"/>
<reference evidence="2 3" key="1">
    <citation type="journal article" date="2019" name="Emerg. Microbes Infect.">
        <title>Comprehensive subspecies identification of 175 nontuberculous mycobacteria species based on 7547 genomic profiles.</title>
        <authorList>
            <person name="Matsumoto Y."/>
            <person name="Kinjo T."/>
            <person name="Motooka D."/>
            <person name="Nabeya D."/>
            <person name="Jung N."/>
            <person name="Uechi K."/>
            <person name="Horii T."/>
            <person name="Iida T."/>
            <person name="Fujita J."/>
            <person name="Nakamura S."/>
        </authorList>
    </citation>
    <scope>NUCLEOTIDE SEQUENCE [LARGE SCALE GENOMIC DNA]</scope>
    <source>
        <strain evidence="2 3">JCM 18538</strain>
    </source>
</reference>
<evidence type="ECO:0000313" key="2">
    <source>
        <dbReference type="EMBL" id="BBY52230.1"/>
    </source>
</evidence>
<name>A0A7I7S6Z6_9MYCO</name>
<feature type="signal peptide" evidence="1">
    <location>
        <begin position="1"/>
        <end position="20"/>
    </location>
</feature>
<evidence type="ECO:0000313" key="3">
    <source>
        <dbReference type="Proteomes" id="UP000467428"/>
    </source>
</evidence>
<feature type="chain" id="PRO_5029860156" description="PASTA domain-containing protein" evidence="1">
    <location>
        <begin position="21"/>
        <end position="91"/>
    </location>
</feature>
<geneLocation type="plasmid" evidence="3">
    <name>pjcm18538 dna</name>
</geneLocation>
<protein>
    <recommendedName>
        <fullName evidence="4">PASTA domain-containing protein</fullName>
    </recommendedName>
</protein>
<evidence type="ECO:0008006" key="4">
    <source>
        <dbReference type="Google" id="ProtNLM"/>
    </source>
</evidence>
<organism evidence="2 3">
    <name type="scientific">Mycolicibacterium arabiense</name>
    <dbReference type="NCBI Taxonomy" id="1286181"/>
    <lineage>
        <taxon>Bacteria</taxon>
        <taxon>Bacillati</taxon>
        <taxon>Actinomycetota</taxon>
        <taxon>Actinomycetes</taxon>
        <taxon>Mycobacteriales</taxon>
        <taxon>Mycobacteriaceae</taxon>
        <taxon>Mycolicibacterium</taxon>
    </lineage>
</organism>
<dbReference type="Proteomes" id="UP000467428">
    <property type="component" value="Chromosome"/>
</dbReference>
<gene>
    <name evidence="2" type="ORF">MARA_56980</name>
</gene>
<keyword evidence="1" id="KW-0732">Signal</keyword>